<evidence type="ECO:0000256" key="4">
    <source>
        <dbReference type="ARBA" id="ARBA00023004"/>
    </source>
</evidence>
<dbReference type="InterPro" id="IPR009050">
    <property type="entry name" value="Globin-like_sf"/>
</dbReference>
<reference evidence="8" key="1">
    <citation type="submission" date="2019-12" db="EMBL/GenBank/DDBJ databases">
        <authorList>
            <person name="Awala S.I."/>
            <person name="Rhee S.K."/>
        </authorList>
    </citation>
    <scope>NUCLEOTIDE SEQUENCE [LARGE SCALE GENOMIC DNA]</scope>
    <source>
        <strain evidence="8">IM1</strain>
    </source>
</reference>
<keyword evidence="8" id="KW-1185">Reference proteome</keyword>
<keyword evidence="3" id="KW-0479">Metal-binding</keyword>
<dbReference type="Proteomes" id="UP000503004">
    <property type="component" value="Chromosome"/>
</dbReference>
<evidence type="ECO:0000313" key="7">
    <source>
        <dbReference type="EMBL" id="QJD30812.1"/>
    </source>
</evidence>
<sequence length="132" mass="15319">MQEPLTQTPYQRLGGEEVLRELVERFYGYMDTLPEAAPIRAMHADDLSGAKSKLFKFLSGWLGGPDLFMQEFGHPRLRARHFPFSIGVPERDQWLLCMRKALDDIPMDGPFREALYEALARTAHHMINREDR</sequence>
<dbReference type="AlphaFoldDB" id="A0A858QA52"/>
<evidence type="ECO:0000256" key="3">
    <source>
        <dbReference type="ARBA" id="ARBA00022723"/>
    </source>
</evidence>
<protein>
    <submittedName>
        <fullName evidence="7">Globin</fullName>
    </submittedName>
</protein>
<dbReference type="Gene3D" id="1.10.490.10">
    <property type="entry name" value="Globins"/>
    <property type="match status" value="1"/>
</dbReference>
<dbReference type="InterPro" id="IPR044203">
    <property type="entry name" value="GlbO/GLB3-like"/>
</dbReference>
<dbReference type="GO" id="GO:0019825">
    <property type="term" value="F:oxygen binding"/>
    <property type="evidence" value="ECO:0007669"/>
    <property type="project" value="InterPro"/>
</dbReference>
<dbReference type="GO" id="GO:0046872">
    <property type="term" value="F:metal ion binding"/>
    <property type="evidence" value="ECO:0007669"/>
    <property type="project" value="UniProtKB-KW"/>
</dbReference>
<dbReference type="PANTHER" id="PTHR47366">
    <property type="entry name" value="TWO-ON-TWO HEMOGLOBIN-3"/>
    <property type="match status" value="1"/>
</dbReference>
<evidence type="ECO:0000313" key="8">
    <source>
        <dbReference type="Proteomes" id="UP000503004"/>
    </source>
</evidence>
<keyword evidence="4" id="KW-0408">Iron</keyword>
<dbReference type="PANTHER" id="PTHR47366:SF1">
    <property type="entry name" value="TWO-ON-TWO HEMOGLOBIN-3"/>
    <property type="match status" value="1"/>
</dbReference>
<evidence type="ECO:0000256" key="6">
    <source>
        <dbReference type="PIRSR" id="PIRSR601486-1"/>
    </source>
</evidence>
<dbReference type="EMBL" id="CP046565">
    <property type="protein sequence ID" value="QJD30812.1"/>
    <property type="molecule type" value="Genomic_DNA"/>
</dbReference>
<name>A0A858QA52_9GAMM</name>
<dbReference type="RefSeq" id="WP_169604087.1">
    <property type="nucleotide sequence ID" value="NZ_CP046565.1"/>
</dbReference>
<dbReference type="KEGG" id="metu:GNH96_13115"/>
<dbReference type="GO" id="GO:0005344">
    <property type="term" value="F:oxygen carrier activity"/>
    <property type="evidence" value="ECO:0007669"/>
    <property type="project" value="InterPro"/>
</dbReference>
<gene>
    <name evidence="7" type="ORF">GNH96_13115</name>
</gene>
<evidence type="ECO:0000256" key="2">
    <source>
        <dbReference type="ARBA" id="ARBA00022617"/>
    </source>
</evidence>
<accession>A0A858QA52</accession>
<evidence type="ECO:0000256" key="5">
    <source>
        <dbReference type="ARBA" id="ARBA00034496"/>
    </source>
</evidence>
<keyword evidence="2 6" id="KW-0349">Heme</keyword>
<dbReference type="InterPro" id="IPR012292">
    <property type="entry name" value="Globin/Proto"/>
</dbReference>
<organism evidence="7 8">
    <name type="scientific">Methylococcus geothermalis</name>
    <dbReference type="NCBI Taxonomy" id="2681310"/>
    <lineage>
        <taxon>Bacteria</taxon>
        <taxon>Pseudomonadati</taxon>
        <taxon>Pseudomonadota</taxon>
        <taxon>Gammaproteobacteria</taxon>
        <taxon>Methylococcales</taxon>
        <taxon>Methylococcaceae</taxon>
        <taxon>Methylococcus</taxon>
    </lineage>
</organism>
<dbReference type="SUPFAM" id="SSF46458">
    <property type="entry name" value="Globin-like"/>
    <property type="match status" value="1"/>
</dbReference>
<feature type="binding site" description="distal binding residue" evidence="6">
    <location>
        <position position="124"/>
    </location>
    <ligand>
        <name>heme</name>
        <dbReference type="ChEBI" id="CHEBI:30413"/>
    </ligand>
    <ligandPart>
        <name>Fe</name>
        <dbReference type="ChEBI" id="CHEBI:18248"/>
    </ligandPart>
</feature>
<evidence type="ECO:0000256" key="1">
    <source>
        <dbReference type="ARBA" id="ARBA00022448"/>
    </source>
</evidence>
<keyword evidence="1" id="KW-0813">Transport</keyword>
<proteinExistence type="inferred from homology"/>
<comment type="similarity">
    <text evidence="5">Belongs to the truncated hemoglobin family. Group II subfamily.</text>
</comment>
<dbReference type="GO" id="GO:0020037">
    <property type="term" value="F:heme binding"/>
    <property type="evidence" value="ECO:0007669"/>
    <property type="project" value="InterPro"/>
</dbReference>
<dbReference type="CDD" id="cd14773">
    <property type="entry name" value="TrHb2_PhHbO-like_O"/>
    <property type="match status" value="1"/>
</dbReference>
<dbReference type="Pfam" id="PF01152">
    <property type="entry name" value="Bac_globin"/>
    <property type="match status" value="1"/>
</dbReference>
<dbReference type="InterPro" id="IPR001486">
    <property type="entry name" value="Hemoglobin_trunc"/>
</dbReference>